<dbReference type="Gene3D" id="2.30.330.10">
    <property type="entry name" value="SpoA-like"/>
    <property type="match status" value="1"/>
</dbReference>
<keyword evidence="10" id="KW-0282">Flagellum</keyword>
<dbReference type="InterPro" id="IPR012826">
    <property type="entry name" value="FliN"/>
</dbReference>
<dbReference type="GO" id="GO:0009425">
    <property type="term" value="C:bacterial-type flagellum basal body"/>
    <property type="evidence" value="ECO:0007669"/>
    <property type="project" value="InterPro"/>
</dbReference>
<evidence type="ECO:0000256" key="3">
    <source>
        <dbReference type="ARBA" id="ARBA00021897"/>
    </source>
</evidence>
<dbReference type="NCBIfam" id="TIGR02480">
    <property type="entry name" value="fliN"/>
    <property type="match status" value="1"/>
</dbReference>
<dbReference type="Pfam" id="PF01052">
    <property type="entry name" value="FliMN_C"/>
    <property type="match status" value="1"/>
</dbReference>
<feature type="region of interest" description="Disordered" evidence="8">
    <location>
        <begin position="1"/>
        <end position="59"/>
    </location>
</feature>
<protein>
    <recommendedName>
        <fullName evidence="3">Flagellar motor switch protein FliN</fullName>
    </recommendedName>
</protein>
<dbReference type="AlphaFoldDB" id="A0A5K7XCB2"/>
<dbReference type="KEGG" id="lpav:PLANPX_3617"/>
<dbReference type="GO" id="GO:0006935">
    <property type="term" value="P:chemotaxis"/>
    <property type="evidence" value="ECO:0007669"/>
    <property type="project" value="UniProtKB-KW"/>
</dbReference>
<dbReference type="RefSeq" id="WP_152099660.1">
    <property type="nucleotide sequence ID" value="NZ_AP021861.1"/>
</dbReference>
<dbReference type="EMBL" id="AP021861">
    <property type="protein sequence ID" value="BBO34005.1"/>
    <property type="molecule type" value="Genomic_DNA"/>
</dbReference>
<gene>
    <name evidence="10" type="ORF">PLANPX_3617</name>
</gene>
<dbReference type="InterPro" id="IPR001543">
    <property type="entry name" value="FliN-like_C"/>
</dbReference>
<keyword evidence="10" id="KW-0969">Cilium</keyword>
<evidence type="ECO:0000256" key="4">
    <source>
        <dbReference type="ARBA" id="ARBA00022475"/>
    </source>
</evidence>
<dbReference type="InterPro" id="IPR051469">
    <property type="entry name" value="FliN/MopA/SpaO"/>
</dbReference>
<proteinExistence type="inferred from homology"/>
<evidence type="ECO:0000256" key="7">
    <source>
        <dbReference type="ARBA" id="ARBA00023136"/>
    </source>
</evidence>
<evidence type="ECO:0000256" key="5">
    <source>
        <dbReference type="ARBA" id="ARBA00022500"/>
    </source>
</evidence>
<keyword evidence="5" id="KW-0145">Chemotaxis</keyword>
<keyword evidence="7" id="KW-0472">Membrane</keyword>
<keyword evidence="6" id="KW-0283">Flagellar rotation</keyword>
<evidence type="ECO:0000256" key="6">
    <source>
        <dbReference type="ARBA" id="ARBA00022779"/>
    </source>
</evidence>
<feature type="domain" description="Flagellar motor switch protein FliN-like C-terminal" evidence="9">
    <location>
        <begin position="112"/>
        <end position="182"/>
    </location>
</feature>
<name>A0A5K7XCB2_9BACT</name>
<keyword evidence="10" id="KW-0966">Cell projection</keyword>
<reference evidence="11" key="1">
    <citation type="submission" date="2019-10" db="EMBL/GenBank/DDBJ databases">
        <title>Lacipirellula parvula gen. nov., sp. nov., representing a lineage of planctomycetes widespread in freshwater anoxic habitats, and description of the family Lacipirellulaceae.</title>
        <authorList>
            <person name="Dedysh S.N."/>
            <person name="Kulichevskaya I.S."/>
            <person name="Beletsky A.V."/>
            <person name="Rakitin A.L."/>
            <person name="Mardanov A.V."/>
            <person name="Ivanova A.A."/>
            <person name="Saltykova V.X."/>
            <person name="Rijpstra W.I.C."/>
            <person name="Sinninghe Damste J.S."/>
            <person name="Ravin N.V."/>
        </authorList>
    </citation>
    <scope>NUCLEOTIDE SEQUENCE [LARGE SCALE GENOMIC DNA]</scope>
    <source>
        <strain evidence="11">PX69</strain>
    </source>
</reference>
<evidence type="ECO:0000259" key="9">
    <source>
        <dbReference type="Pfam" id="PF01052"/>
    </source>
</evidence>
<comment type="similarity">
    <text evidence="2">Belongs to the FliN/MopA/SpaO family.</text>
</comment>
<dbReference type="SUPFAM" id="SSF101801">
    <property type="entry name" value="Surface presentation of antigens (SPOA)"/>
    <property type="match status" value="1"/>
</dbReference>
<evidence type="ECO:0000256" key="8">
    <source>
        <dbReference type="SAM" id="MobiDB-lite"/>
    </source>
</evidence>
<dbReference type="PANTHER" id="PTHR43484">
    <property type="match status" value="1"/>
</dbReference>
<dbReference type="Proteomes" id="UP000326837">
    <property type="component" value="Chromosome"/>
</dbReference>
<keyword evidence="4" id="KW-1003">Cell membrane</keyword>
<dbReference type="GO" id="GO:0071973">
    <property type="term" value="P:bacterial-type flagellum-dependent cell motility"/>
    <property type="evidence" value="ECO:0007669"/>
    <property type="project" value="InterPro"/>
</dbReference>
<evidence type="ECO:0000256" key="1">
    <source>
        <dbReference type="ARBA" id="ARBA00004413"/>
    </source>
</evidence>
<evidence type="ECO:0000256" key="2">
    <source>
        <dbReference type="ARBA" id="ARBA00009226"/>
    </source>
</evidence>
<evidence type="ECO:0000313" key="10">
    <source>
        <dbReference type="EMBL" id="BBO34005.1"/>
    </source>
</evidence>
<organism evidence="10 11">
    <name type="scientific">Lacipirellula parvula</name>
    <dbReference type="NCBI Taxonomy" id="2650471"/>
    <lineage>
        <taxon>Bacteria</taxon>
        <taxon>Pseudomonadati</taxon>
        <taxon>Planctomycetota</taxon>
        <taxon>Planctomycetia</taxon>
        <taxon>Pirellulales</taxon>
        <taxon>Lacipirellulaceae</taxon>
        <taxon>Lacipirellula</taxon>
    </lineage>
</organism>
<keyword evidence="11" id="KW-1185">Reference proteome</keyword>
<dbReference type="InterPro" id="IPR036429">
    <property type="entry name" value="SpoA-like_sf"/>
</dbReference>
<evidence type="ECO:0000313" key="11">
    <source>
        <dbReference type="Proteomes" id="UP000326837"/>
    </source>
</evidence>
<accession>A0A5K7XCB2</accession>
<comment type="subcellular location">
    <subcellularLocation>
        <location evidence="1">Cell membrane</location>
        <topology evidence="1">Peripheral membrane protein</topology>
        <orientation evidence="1">Cytoplasmic side</orientation>
    </subcellularLocation>
</comment>
<dbReference type="PANTHER" id="PTHR43484:SF1">
    <property type="entry name" value="FLAGELLAR MOTOR SWITCH PROTEIN FLIN"/>
    <property type="match status" value="1"/>
</dbReference>
<sequence length="189" mass="19941">MAEESHQVEQDEIEQLLRQAQEGMAAAGPPPSAAAPSAPAAAPPAAAKPKPAAASADNSISQDDIELLLRKAEMALASVDEPVNTMPAGIQTFKFNEFAGAPPTAEAATLELMRDVQLDLTIELGRTHMHLEEILKLRQGTVVPLDKLAGDPADIYVNGRLIARGEVLVLNDNFCVRVAELIVGESACA</sequence>
<dbReference type="PRINTS" id="PR00956">
    <property type="entry name" value="FLGMOTORFLIN"/>
</dbReference>
<feature type="compositionally biased region" description="Low complexity" evidence="8">
    <location>
        <begin position="34"/>
        <end position="56"/>
    </location>
</feature>
<dbReference type="GO" id="GO:0005886">
    <property type="term" value="C:plasma membrane"/>
    <property type="evidence" value="ECO:0007669"/>
    <property type="project" value="UniProtKB-SubCell"/>
</dbReference>
<dbReference type="GO" id="GO:0003774">
    <property type="term" value="F:cytoskeletal motor activity"/>
    <property type="evidence" value="ECO:0007669"/>
    <property type="project" value="InterPro"/>
</dbReference>
<dbReference type="InterPro" id="IPR001172">
    <property type="entry name" value="FliN_T3SS_HrcQb"/>
</dbReference>